<dbReference type="InterPro" id="IPR036869">
    <property type="entry name" value="J_dom_sf"/>
</dbReference>
<feature type="domain" description="J" evidence="2">
    <location>
        <begin position="14"/>
        <end position="93"/>
    </location>
</feature>
<gene>
    <name evidence="3" type="ORF">IQ241_00450</name>
</gene>
<protein>
    <submittedName>
        <fullName evidence="3">DnaJ domain-containing protein</fullName>
    </submittedName>
</protein>
<organism evidence="3 4">
    <name type="scientific">Vasconcelosia minhoensis LEGE 07310</name>
    <dbReference type="NCBI Taxonomy" id="915328"/>
    <lineage>
        <taxon>Bacteria</taxon>
        <taxon>Bacillati</taxon>
        <taxon>Cyanobacteriota</taxon>
        <taxon>Cyanophyceae</taxon>
        <taxon>Nodosilineales</taxon>
        <taxon>Cymatolegaceae</taxon>
        <taxon>Vasconcelosia</taxon>
        <taxon>Vasconcelosia minhoensis</taxon>
    </lineage>
</organism>
<dbReference type="Gene3D" id="1.10.287.110">
    <property type="entry name" value="DnaJ domain"/>
    <property type="match status" value="1"/>
</dbReference>
<sequence>MNIDQGLFKLEIIDHHAVLGLPLTAQPKQVRKRYLEITRKLHPDSWSGASESQKQQASELLSKLVNPAYETLGKEKPLTEHNILVRMKGQQLSCQPASLLLTSPAAKALAADSSNLDYNYMTVLQKLSKRQYEIMEQALELIGQISQLNAAYLACKDNLESALPKPPTTAEPEAEQASAPPPQRRHHETMIEGYINRAKEFEYKRDFDRGILELRQAIAAHPQSAPCHSYLAKLYLKAGQETMAKIHLKRSLEFNASDPIATEIRERFQAAEKRAARVSTEPSKKGSGFLNGLFGGKKQ</sequence>
<feature type="region of interest" description="Disordered" evidence="1">
    <location>
        <begin position="274"/>
        <end position="299"/>
    </location>
</feature>
<dbReference type="CDD" id="cd06257">
    <property type="entry name" value="DnaJ"/>
    <property type="match status" value="1"/>
</dbReference>
<reference evidence="3" key="1">
    <citation type="submission" date="2020-10" db="EMBL/GenBank/DDBJ databases">
        <authorList>
            <person name="Castelo-Branco R."/>
            <person name="Eusebio N."/>
            <person name="Adriana R."/>
            <person name="Vieira A."/>
            <person name="Brugerolle De Fraissinette N."/>
            <person name="Rezende De Castro R."/>
            <person name="Schneider M.P."/>
            <person name="Vasconcelos V."/>
            <person name="Leao P.N."/>
        </authorList>
    </citation>
    <scope>NUCLEOTIDE SEQUENCE</scope>
    <source>
        <strain evidence="3">LEGE 07310</strain>
    </source>
</reference>
<dbReference type="SUPFAM" id="SSF46565">
    <property type="entry name" value="Chaperone J-domain"/>
    <property type="match status" value="1"/>
</dbReference>
<evidence type="ECO:0000313" key="3">
    <source>
        <dbReference type="EMBL" id="MBE9075783.1"/>
    </source>
</evidence>
<dbReference type="EMBL" id="JADEXG010000001">
    <property type="protein sequence ID" value="MBE9075783.1"/>
    <property type="molecule type" value="Genomic_DNA"/>
</dbReference>
<dbReference type="InterPro" id="IPR001623">
    <property type="entry name" value="DnaJ_domain"/>
</dbReference>
<comment type="caution">
    <text evidence="3">The sequence shown here is derived from an EMBL/GenBank/DDBJ whole genome shotgun (WGS) entry which is preliminary data.</text>
</comment>
<dbReference type="SMART" id="SM00271">
    <property type="entry name" value="DnaJ"/>
    <property type="match status" value="1"/>
</dbReference>
<keyword evidence="4" id="KW-1185">Reference proteome</keyword>
<dbReference type="AlphaFoldDB" id="A0A8J7ASX6"/>
<dbReference type="SMART" id="SM00028">
    <property type="entry name" value="TPR"/>
    <property type="match status" value="2"/>
</dbReference>
<feature type="region of interest" description="Disordered" evidence="1">
    <location>
        <begin position="163"/>
        <end position="187"/>
    </location>
</feature>
<dbReference type="Gene3D" id="1.25.40.10">
    <property type="entry name" value="Tetratricopeptide repeat domain"/>
    <property type="match status" value="1"/>
</dbReference>
<evidence type="ECO:0000256" key="1">
    <source>
        <dbReference type="SAM" id="MobiDB-lite"/>
    </source>
</evidence>
<dbReference type="Pfam" id="PF00226">
    <property type="entry name" value="DnaJ"/>
    <property type="match status" value="1"/>
</dbReference>
<evidence type="ECO:0000259" key="2">
    <source>
        <dbReference type="PROSITE" id="PS50076"/>
    </source>
</evidence>
<dbReference type="Proteomes" id="UP000636505">
    <property type="component" value="Unassembled WGS sequence"/>
</dbReference>
<proteinExistence type="predicted"/>
<accession>A0A8J7ASX6</accession>
<evidence type="ECO:0000313" key="4">
    <source>
        <dbReference type="Proteomes" id="UP000636505"/>
    </source>
</evidence>
<dbReference type="RefSeq" id="WP_193904442.1">
    <property type="nucleotide sequence ID" value="NZ_JADEXG010000001.1"/>
</dbReference>
<dbReference type="PROSITE" id="PS50076">
    <property type="entry name" value="DNAJ_2"/>
    <property type="match status" value="1"/>
</dbReference>
<dbReference type="SUPFAM" id="SSF48452">
    <property type="entry name" value="TPR-like"/>
    <property type="match status" value="1"/>
</dbReference>
<dbReference type="InterPro" id="IPR019734">
    <property type="entry name" value="TPR_rpt"/>
</dbReference>
<name>A0A8J7ASX6_9CYAN</name>
<dbReference type="InterPro" id="IPR011990">
    <property type="entry name" value="TPR-like_helical_dom_sf"/>
</dbReference>